<name>A0A8J4R4G2_9ROSI</name>
<evidence type="ECO:0000313" key="2">
    <source>
        <dbReference type="Proteomes" id="UP000737018"/>
    </source>
</evidence>
<evidence type="ECO:0000313" key="1">
    <source>
        <dbReference type="EMBL" id="KAF3963738.1"/>
    </source>
</evidence>
<reference evidence="1" key="1">
    <citation type="submission" date="2020-03" db="EMBL/GenBank/DDBJ databases">
        <title>Castanea mollissima Vanexum genome sequencing.</title>
        <authorList>
            <person name="Staton M."/>
        </authorList>
    </citation>
    <scope>NUCLEOTIDE SEQUENCE</scope>
    <source>
        <tissue evidence="1">Leaf</tissue>
    </source>
</reference>
<dbReference type="EMBL" id="JRKL02001485">
    <property type="protein sequence ID" value="KAF3963738.1"/>
    <property type="molecule type" value="Genomic_DNA"/>
</dbReference>
<protein>
    <submittedName>
        <fullName evidence="1">Uncharacterized protein</fullName>
    </submittedName>
</protein>
<proteinExistence type="predicted"/>
<comment type="caution">
    <text evidence="1">The sequence shown here is derived from an EMBL/GenBank/DDBJ whole genome shotgun (WGS) entry which is preliminary data.</text>
</comment>
<organism evidence="1 2">
    <name type="scientific">Castanea mollissima</name>
    <name type="common">Chinese chestnut</name>
    <dbReference type="NCBI Taxonomy" id="60419"/>
    <lineage>
        <taxon>Eukaryota</taxon>
        <taxon>Viridiplantae</taxon>
        <taxon>Streptophyta</taxon>
        <taxon>Embryophyta</taxon>
        <taxon>Tracheophyta</taxon>
        <taxon>Spermatophyta</taxon>
        <taxon>Magnoliopsida</taxon>
        <taxon>eudicotyledons</taxon>
        <taxon>Gunneridae</taxon>
        <taxon>Pentapetalae</taxon>
        <taxon>rosids</taxon>
        <taxon>fabids</taxon>
        <taxon>Fagales</taxon>
        <taxon>Fagaceae</taxon>
        <taxon>Castanea</taxon>
    </lineage>
</organism>
<sequence length="123" mass="13882">MAPTKLTVSFFLGYFNSSENNTILLHQASSHSRAGRLPSISHHAPTKPCRFNNRLILRRAVKEDDPIATQPSQLTWSSQALDLRHPISRPPPSNQKLIYRRSVSTLFMGLRSTKLMTQGLLVM</sequence>
<dbReference type="Proteomes" id="UP000737018">
    <property type="component" value="Unassembled WGS sequence"/>
</dbReference>
<dbReference type="AlphaFoldDB" id="A0A8J4R4G2"/>
<accession>A0A8J4R4G2</accession>
<gene>
    <name evidence="1" type="ORF">CMV_011899</name>
</gene>
<keyword evidence="2" id="KW-1185">Reference proteome</keyword>